<keyword evidence="2" id="KW-0472">Membrane</keyword>
<evidence type="ECO:0000256" key="1">
    <source>
        <dbReference type="SAM" id="MobiDB-lite"/>
    </source>
</evidence>
<dbReference type="PANTHER" id="PTHR35391">
    <property type="entry name" value="C2H2-TYPE DOMAIN-CONTAINING PROTEIN-RELATED"/>
    <property type="match status" value="1"/>
</dbReference>
<keyword evidence="2" id="KW-0812">Transmembrane</keyword>
<feature type="domain" description="G" evidence="3">
    <location>
        <begin position="702"/>
        <end position="759"/>
    </location>
</feature>
<keyword evidence="2" id="KW-1133">Transmembrane helix</keyword>
<proteinExistence type="predicted"/>
<dbReference type="SUPFAM" id="SSF52540">
    <property type="entry name" value="P-loop containing nucleoside triphosphate hydrolases"/>
    <property type="match status" value="1"/>
</dbReference>
<dbReference type="Pfam" id="PF01926">
    <property type="entry name" value="MMR_HSR1"/>
    <property type="match status" value="1"/>
</dbReference>
<comment type="caution">
    <text evidence="5">The sequence shown here is derived from an EMBL/GenBank/DDBJ whole genome shotgun (WGS) entry which is preliminary data.</text>
</comment>
<evidence type="ECO:0000259" key="3">
    <source>
        <dbReference type="Pfam" id="PF01926"/>
    </source>
</evidence>
<dbReference type="Proteomes" id="UP000714618">
    <property type="component" value="Unassembled WGS sequence"/>
</dbReference>
<evidence type="ECO:0000256" key="2">
    <source>
        <dbReference type="SAM" id="Phobius"/>
    </source>
</evidence>
<dbReference type="OrthoDB" id="3945467at2759"/>
<dbReference type="Gene3D" id="3.40.50.300">
    <property type="entry name" value="P-loop containing nucleotide triphosphate hydrolases"/>
    <property type="match status" value="1"/>
</dbReference>
<gene>
    <name evidence="5" type="ORF">AWRI4233_LOCUS6411</name>
</gene>
<accession>A0A9N8K5U9</accession>
<feature type="transmembrane region" description="Helical" evidence="2">
    <location>
        <begin position="770"/>
        <end position="791"/>
    </location>
</feature>
<feature type="compositionally biased region" description="Low complexity" evidence="1">
    <location>
        <begin position="674"/>
        <end position="692"/>
    </location>
</feature>
<dbReference type="InterPro" id="IPR031348">
    <property type="entry name" value="PigL_N"/>
</dbReference>
<dbReference type="PANTHER" id="PTHR35391:SF5">
    <property type="entry name" value="DUF6590 DOMAIN-CONTAINING PROTEIN"/>
    <property type="match status" value="1"/>
</dbReference>
<dbReference type="EMBL" id="CAIJEO010000008">
    <property type="protein sequence ID" value="CAD0097587.1"/>
    <property type="molecule type" value="Genomic_DNA"/>
</dbReference>
<dbReference type="InterPro" id="IPR006073">
    <property type="entry name" value="GTP-bd"/>
</dbReference>
<dbReference type="InterPro" id="IPR027417">
    <property type="entry name" value="P-loop_NTPase"/>
</dbReference>
<feature type="region of interest" description="Disordered" evidence="1">
    <location>
        <begin position="396"/>
        <end position="416"/>
    </location>
</feature>
<dbReference type="CDD" id="cd00882">
    <property type="entry name" value="Ras_like_GTPase"/>
    <property type="match status" value="1"/>
</dbReference>
<feature type="region of interest" description="Disordered" evidence="1">
    <location>
        <begin position="672"/>
        <end position="692"/>
    </location>
</feature>
<evidence type="ECO:0000313" key="5">
    <source>
        <dbReference type="EMBL" id="CAD0097587.1"/>
    </source>
</evidence>
<dbReference type="Pfam" id="PF17111">
    <property type="entry name" value="PigL_N"/>
    <property type="match status" value="1"/>
</dbReference>
<sequence length="810" mass="90894">MSDGCDYLDSPGTDTTIYSNFGSEYDSEIDVIPEDDIADTTSICHLFESCLRRYGVLLFTLQTDTLRSAHLVTSIVPEIKDEFSRLRIWGEQTYAVLPQNARRSLDEQLREDGDTKKIVIRCLQRLNTHIEKATEYMNRYSSPANATEDEEYSSLSDESEAAQEDLETAWEIRFRKTIAPIFEGIRSLYRVSVLLRRYRNSSRYLRSSTSTAASQDALRATMDYAHISEKTRQWRHMAMRSESQTKKENVQQDIADLAFFCERLARANLFRRKQFEYWVDHPDVPETQTTALNAVGKARQQKDKIMSAIPTSLSIVSKSALGDNTEREVDGASIDACLICLEEMSLDRLFEHLATHMEEIALFVLPVGSDGDEDEQIRPSSVQPVVRSMEQYNQTEEVYSRPDGDEDEQIRPSSVQSAVRSVKQYNKTQEVYPRRRMMMEPVTIFMLTNTVTSLSASLTTLINNARNNDRMLEGLGEDLSSFKTVINRVEGTLNGRDIGRMIDEEDNDIFVVVNDTFKNCLAFVNELSTSVEKSRSKRTNIVRLVNTRYRDNDRTGLQRRIVDSTRRMQIALQIITLQATFKISDRVEKSASEIANCIKSLEKGLSNLRADLSSNNEVSLTSSSSSSYATSASTAPALPKSTVALEAAARDTISQAMRRRDDQMLRQSGVMVLRSSSSRRGPRSSATAGTSTRSPMVEAVVIAVCGMTGSGKSNFISKLAGKDIGIGHGLESKTDQVYQFDIPFEGRHVTLVDTPGFADTSISDTDVLKMIAGFMASSYQLGILLSGIIYLHAITHTRVKGPSLRNIHMF</sequence>
<organism evidence="5 6">
    <name type="scientific">Aureobasidium mustum</name>
    <dbReference type="NCBI Taxonomy" id="2773714"/>
    <lineage>
        <taxon>Eukaryota</taxon>
        <taxon>Fungi</taxon>
        <taxon>Dikarya</taxon>
        <taxon>Ascomycota</taxon>
        <taxon>Pezizomycotina</taxon>
        <taxon>Dothideomycetes</taxon>
        <taxon>Dothideomycetidae</taxon>
        <taxon>Dothideales</taxon>
        <taxon>Saccotheciaceae</taxon>
        <taxon>Aureobasidium</taxon>
    </lineage>
</organism>
<evidence type="ECO:0000259" key="4">
    <source>
        <dbReference type="Pfam" id="PF17111"/>
    </source>
</evidence>
<reference evidence="5" key="1">
    <citation type="submission" date="2020-06" db="EMBL/GenBank/DDBJ databases">
        <authorList>
            <person name="Onetto C."/>
        </authorList>
    </citation>
    <scope>NUCLEOTIDE SEQUENCE</scope>
</reference>
<name>A0A9N8K5U9_9PEZI</name>
<dbReference type="AlphaFoldDB" id="A0A9N8K5U9"/>
<evidence type="ECO:0008006" key="7">
    <source>
        <dbReference type="Google" id="ProtNLM"/>
    </source>
</evidence>
<keyword evidence="6" id="KW-1185">Reference proteome</keyword>
<feature type="compositionally biased region" description="Acidic residues" evidence="1">
    <location>
        <begin position="147"/>
        <end position="158"/>
    </location>
</feature>
<protein>
    <recommendedName>
        <fullName evidence="7">G domain-containing protein</fullName>
    </recommendedName>
</protein>
<evidence type="ECO:0000313" key="6">
    <source>
        <dbReference type="Proteomes" id="UP000714618"/>
    </source>
</evidence>
<dbReference type="GO" id="GO:0005525">
    <property type="term" value="F:GTP binding"/>
    <property type="evidence" value="ECO:0007669"/>
    <property type="project" value="InterPro"/>
</dbReference>
<feature type="region of interest" description="Disordered" evidence="1">
    <location>
        <begin position="139"/>
        <end position="158"/>
    </location>
</feature>
<feature type="domain" description="Azaphilone pigments biosynthesis cluster protein L N-terminal" evidence="4">
    <location>
        <begin position="445"/>
        <end position="621"/>
    </location>
</feature>